<keyword evidence="3" id="KW-1185">Reference proteome</keyword>
<dbReference type="Pfam" id="PF13302">
    <property type="entry name" value="Acetyltransf_3"/>
    <property type="match status" value="1"/>
</dbReference>
<dbReference type="PANTHER" id="PTHR43610:SF1">
    <property type="entry name" value="N-ACETYLTRANSFERASE DOMAIN-CONTAINING PROTEIN"/>
    <property type="match status" value="1"/>
</dbReference>
<organism evidence="2 3">
    <name type="scientific">Mucilaginibacter limnophilus</name>
    <dbReference type="NCBI Taxonomy" id="1932778"/>
    <lineage>
        <taxon>Bacteria</taxon>
        <taxon>Pseudomonadati</taxon>
        <taxon>Bacteroidota</taxon>
        <taxon>Sphingobacteriia</taxon>
        <taxon>Sphingobacteriales</taxon>
        <taxon>Sphingobacteriaceae</taxon>
        <taxon>Mucilaginibacter</taxon>
    </lineage>
</organism>
<dbReference type="EMBL" id="SACK01000014">
    <property type="protein sequence ID" value="RVT96544.1"/>
    <property type="molecule type" value="Genomic_DNA"/>
</dbReference>
<dbReference type="SUPFAM" id="SSF55729">
    <property type="entry name" value="Acyl-CoA N-acyltransferases (Nat)"/>
    <property type="match status" value="1"/>
</dbReference>
<keyword evidence="2" id="KW-0808">Transferase</keyword>
<dbReference type="PANTHER" id="PTHR43610">
    <property type="entry name" value="BLL6696 PROTEIN"/>
    <property type="match status" value="1"/>
</dbReference>
<feature type="domain" description="N-acetyltransferase" evidence="1">
    <location>
        <begin position="14"/>
        <end position="171"/>
    </location>
</feature>
<evidence type="ECO:0000259" key="1">
    <source>
        <dbReference type="PROSITE" id="PS51186"/>
    </source>
</evidence>
<dbReference type="GO" id="GO:0016747">
    <property type="term" value="F:acyltransferase activity, transferring groups other than amino-acyl groups"/>
    <property type="evidence" value="ECO:0007669"/>
    <property type="project" value="InterPro"/>
</dbReference>
<evidence type="ECO:0000313" key="3">
    <source>
        <dbReference type="Proteomes" id="UP000282759"/>
    </source>
</evidence>
<proteinExistence type="predicted"/>
<dbReference type="Gene3D" id="3.40.630.30">
    <property type="match status" value="1"/>
</dbReference>
<evidence type="ECO:0000313" key="2">
    <source>
        <dbReference type="EMBL" id="RVT96544.1"/>
    </source>
</evidence>
<dbReference type="PROSITE" id="PS51186">
    <property type="entry name" value="GNAT"/>
    <property type="match status" value="1"/>
</dbReference>
<dbReference type="Proteomes" id="UP000282759">
    <property type="component" value="Unassembled WGS sequence"/>
</dbReference>
<sequence>MIPNLSPTLSNSKVILRPLQAEDEELLQPLANDEAAWKYSTANLSLPGEFNKYITNAITEREAGTCAPFVIIDAVSGKIAGTTRIAEISWKYESGHMGWTFISEEFRGTGLNKAVKFEMLRYAFETLNLNRVHIQADERNVRSCRAIIGIGAKPEGVIREHMKLWDGFMRSSAIFSVLKSEWPDSPLHKLQF</sequence>
<reference evidence="2 3" key="1">
    <citation type="submission" date="2019-01" db="EMBL/GenBank/DDBJ databases">
        <authorList>
            <person name="Chen W.-M."/>
        </authorList>
    </citation>
    <scope>NUCLEOTIDE SEQUENCE [LARGE SCALE GENOMIC DNA]</scope>
    <source>
        <strain evidence="2 3">YBJ-36</strain>
    </source>
</reference>
<protein>
    <submittedName>
        <fullName evidence="2">N-acetyltransferase</fullName>
    </submittedName>
</protein>
<comment type="caution">
    <text evidence="2">The sequence shown here is derived from an EMBL/GenBank/DDBJ whole genome shotgun (WGS) entry which is preliminary data.</text>
</comment>
<dbReference type="RefSeq" id="WP_127708299.1">
    <property type="nucleotide sequence ID" value="NZ_SACK01000014.1"/>
</dbReference>
<accession>A0A3S2ULL8</accession>
<dbReference type="OrthoDB" id="9795199at2"/>
<dbReference type="AlphaFoldDB" id="A0A3S2ULL8"/>
<gene>
    <name evidence="2" type="ORF">EOD41_19730</name>
</gene>
<dbReference type="InterPro" id="IPR000182">
    <property type="entry name" value="GNAT_dom"/>
</dbReference>
<dbReference type="InterPro" id="IPR016181">
    <property type="entry name" value="Acyl_CoA_acyltransferase"/>
</dbReference>
<name>A0A3S2ULL8_9SPHI</name>